<dbReference type="Gene3D" id="1.50.10.130">
    <property type="entry name" value="Terpene synthase, N-terminal domain"/>
    <property type="match status" value="1"/>
</dbReference>
<dbReference type="GO" id="GO:0010333">
    <property type="term" value="F:terpene synthase activity"/>
    <property type="evidence" value="ECO:0007669"/>
    <property type="project" value="InterPro"/>
</dbReference>
<comment type="cofactor">
    <cofactor evidence="1">
        <name>Mg(2+)</name>
        <dbReference type="ChEBI" id="CHEBI:18420"/>
    </cofactor>
</comment>
<dbReference type="InterPro" id="IPR036965">
    <property type="entry name" value="Terpene_synth_N_sf"/>
</dbReference>
<dbReference type="SFLD" id="SFLDG01019">
    <property type="entry name" value="Terpene_Cyclase_Like_1_C_Termi"/>
    <property type="match status" value="1"/>
</dbReference>
<dbReference type="InterPro" id="IPR034741">
    <property type="entry name" value="Terpene_cyclase-like_1_C"/>
</dbReference>
<name>A0AAV6XYH4_9LAMI</name>
<dbReference type="Pfam" id="PF01397">
    <property type="entry name" value="Terpene_synth"/>
    <property type="match status" value="1"/>
</dbReference>
<evidence type="ECO:0000256" key="3">
    <source>
        <dbReference type="ARBA" id="ARBA00022842"/>
    </source>
</evidence>
<dbReference type="SFLD" id="SFLDS00005">
    <property type="entry name" value="Isoprenoid_Synthase_Type_I"/>
    <property type="match status" value="1"/>
</dbReference>
<dbReference type="FunFam" id="1.10.600.10:FF:000005">
    <property type="entry name" value="Ent-kaur-16-ene synthase, chloroplastic"/>
    <property type="match status" value="1"/>
</dbReference>
<keyword evidence="3" id="KW-0460">Magnesium</keyword>
<feature type="domain" description="Terpene synthase N-terminal" evidence="5">
    <location>
        <begin position="86"/>
        <end position="228"/>
    </location>
</feature>
<dbReference type="AlphaFoldDB" id="A0AAV6XYH4"/>
<evidence type="ECO:0000259" key="5">
    <source>
        <dbReference type="Pfam" id="PF01397"/>
    </source>
</evidence>
<dbReference type="InterPro" id="IPR001906">
    <property type="entry name" value="Terpene_synth_N"/>
</dbReference>
<dbReference type="SUPFAM" id="SSF48576">
    <property type="entry name" value="Terpenoid synthases"/>
    <property type="match status" value="1"/>
</dbReference>
<dbReference type="Gene3D" id="1.10.600.10">
    <property type="entry name" value="Farnesyl Diphosphate Synthase"/>
    <property type="match status" value="1"/>
</dbReference>
<dbReference type="Pfam" id="PF03936">
    <property type="entry name" value="Terpene_synth_C"/>
    <property type="match status" value="1"/>
</dbReference>
<dbReference type="EMBL" id="WHWC01000003">
    <property type="protein sequence ID" value="KAG8385681.1"/>
    <property type="molecule type" value="Genomic_DNA"/>
</dbReference>
<evidence type="ECO:0000313" key="7">
    <source>
        <dbReference type="EMBL" id="KAG8385681.1"/>
    </source>
</evidence>
<organism evidence="7 8">
    <name type="scientific">Buddleja alternifolia</name>
    <dbReference type="NCBI Taxonomy" id="168488"/>
    <lineage>
        <taxon>Eukaryota</taxon>
        <taxon>Viridiplantae</taxon>
        <taxon>Streptophyta</taxon>
        <taxon>Embryophyta</taxon>
        <taxon>Tracheophyta</taxon>
        <taxon>Spermatophyta</taxon>
        <taxon>Magnoliopsida</taxon>
        <taxon>eudicotyledons</taxon>
        <taxon>Gunneridae</taxon>
        <taxon>Pentapetalae</taxon>
        <taxon>asterids</taxon>
        <taxon>lamiids</taxon>
        <taxon>Lamiales</taxon>
        <taxon>Scrophulariaceae</taxon>
        <taxon>Buddlejeae</taxon>
        <taxon>Buddleja</taxon>
    </lineage>
</organism>
<sequence>MASCISFSRLFLLPCRPLDTRTEFAVKTRNIFMSNEPFRATTYVCTGAKVQKWSNNADQDMATSTELPHNLSGHTVACNRDELVGGIEDVKQLLLSKANLDDPIESLVMVDAIERLGISSYFQQEIETILRQQYIATTPSVYGSYTLHHFSLFFRLLRQHGHYISADVFNNFKDKDGSLRKELGQDMRGLMELYEAAQLSLPGEYILDEAAAFSSKLILHGCSMTHHNCSTIMVTNRLRHPHHKSIAKLTEKDFLLEDLKGMYEWEIPLRELAAMDLRKGQLVYQEELLQVSKWWNELGIAENLQLARNQPLKWYTWSMAALVDDISLSAQRVELTKSIAFIYLIDDIFDLYGTLDELTIFTEAVNKWDYAAMDTLPDYMKMCYRALLDVTNEIGHKIYKKHGNDPIDSLKTTWASLCNAFLVEAKWFACGDLPSAEEYLENGKVSSGVDVAMVHMFFLLGLGEANGGVIHLKDTSKLISSVATILRLWDDLGSAKDEHQHGKDGSYIECYMKDHLGLPLAQAREHVVDMIANEWKSLNKECFCLNHPEASSFKRASLNLARMVSLMYSYDDNHQLPVLEEYVKFMLFNETTKDSTIIYRKENLFNSIP</sequence>
<dbReference type="InterPro" id="IPR005630">
    <property type="entry name" value="Terpene_synthase_metal-bd"/>
</dbReference>
<dbReference type="GO" id="GO:0000287">
    <property type="term" value="F:magnesium ion binding"/>
    <property type="evidence" value="ECO:0007669"/>
    <property type="project" value="InterPro"/>
</dbReference>
<evidence type="ECO:0000256" key="2">
    <source>
        <dbReference type="ARBA" id="ARBA00022723"/>
    </source>
</evidence>
<dbReference type="InterPro" id="IPR044814">
    <property type="entry name" value="Terpene_cyclase_plant_C1"/>
</dbReference>
<evidence type="ECO:0000256" key="1">
    <source>
        <dbReference type="ARBA" id="ARBA00001946"/>
    </source>
</evidence>
<evidence type="ECO:0000259" key="6">
    <source>
        <dbReference type="Pfam" id="PF03936"/>
    </source>
</evidence>
<keyword evidence="2" id="KW-0479">Metal-binding</keyword>
<proteinExistence type="predicted"/>
<dbReference type="SUPFAM" id="SSF48239">
    <property type="entry name" value="Terpenoid cyclases/Protein prenyltransferases"/>
    <property type="match status" value="1"/>
</dbReference>
<dbReference type="InterPro" id="IPR008949">
    <property type="entry name" value="Isoprenoid_synthase_dom_sf"/>
</dbReference>
<dbReference type="PANTHER" id="PTHR31225">
    <property type="entry name" value="OS04G0344100 PROTEIN-RELATED"/>
    <property type="match status" value="1"/>
</dbReference>
<gene>
    <name evidence="7" type="ORF">BUALT_Bualt03G0070400</name>
</gene>
<accession>A0AAV6XYH4</accession>
<comment type="caution">
    <text evidence="7">The sequence shown here is derived from an EMBL/GenBank/DDBJ whole genome shotgun (WGS) entry which is preliminary data.</text>
</comment>
<feature type="domain" description="Terpene synthase metal-binding" evidence="6">
    <location>
        <begin position="296"/>
        <end position="536"/>
    </location>
</feature>
<evidence type="ECO:0000256" key="4">
    <source>
        <dbReference type="ARBA" id="ARBA00023239"/>
    </source>
</evidence>
<protein>
    <submittedName>
        <fullName evidence="7">Uncharacterized protein</fullName>
    </submittedName>
</protein>
<keyword evidence="8" id="KW-1185">Reference proteome</keyword>
<dbReference type="Proteomes" id="UP000826271">
    <property type="component" value="Unassembled WGS sequence"/>
</dbReference>
<dbReference type="InterPro" id="IPR008930">
    <property type="entry name" value="Terpenoid_cyclase/PrenylTrfase"/>
</dbReference>
<dbReference type="PANTHER" id="PTHR31225:SF0">
    <property type="entry name" value="S-(+)-LINALOOL SYNTHASE, CHLOROPLASTIC"/>
    <property type="match status" value="1"/>
</dbReference>
<keyword evidence="4" id="KW-0456">Lyase</keyword>
<reference evidence="7" key="1">
    <citation type="submission" date="2019-10" db="EMBL/GenBank/DDBJ databases">
        <authorList>
            <person name="Zhang R."/>
            <person name="Pan Y."/>
            <person name="Wang J."/>
            <person name="Ma R."/>
            <person name="Yu S."/>
        </authorList>
    </citation>
    <scope>NUCLEOTIDE SEQUENCE</scope>
    <source>
        <strain evidence="7">LA-IB0</strain>
        <tissue evidence="7">Leaf</tissue>
    </source>
</reference>
<evidence type="ECO:0000313" key="8">
    <source>
        <dbReference type="Proteomes" id="UP000826271"/>
    </source>
</evidence>
<dbReference type="InterPro" id="IPR050148">
    <property type="entry name" value="Terpene_synthase-like"/>
</dbReference>
<dbReference type="CDD" id="cd00684">
    <property type="entry name" value="Terpene_cyclase_plant_C1"/>
    <property type="match status" value="1"/>
</dbReference>
<dbReference type="GO" id="GO:0016102">
    <property type="term" value="P:diterpenoid biosynthetic process"/>
    <property type="evidence" value="ECO:0007669"/>
    <property type="project" value="InterPro"/>
</dbReference>